<sequence>MTESINEEIPPSPERSPKKNQSFYSMIIHEIMNNYTIKDWIGHPTFIISVIIGVIIFFIAGILAPATNGEALKSLLPISIPGTIAFISISTAGYIAVNFINIEDKFILFLKESGIYNSMLFLFYEPAFFGILNIIFAIVVLVIANMFVLSGWVGAILLGAATFLFLYSGFGFLNLYATFWMFGTERLNYNQSHPEEEMKNNDTILAEIHSD</sequence>
<proteinExistence type="predicted"/>
<reference evidence="2" key="1">
    <citation type="submission" date="2019-08" db="EMBL/GenBank/DDBJ databases">
        <authorList>
            <person name="Kucharzyk K."/>
            <person name="Murdoch R.W."/>
            <person name="Higgins S."/>
            <person name="Loffler F."/>
        </authorList>
    </citation>
    <scope>NUCLEOTIDE SEQUENCE</scope>
</reference>
<keyword evidence="1" id="KW-0472">Membrane</keyword>
<dbReference type="EMBL" id="VSSQ01000109">
    <property type="protein sequence ID" value="MPL77702.1"/>
    <property type="molecule type" value="Genomic_DNA"/>
</dbReference>
<organism evidence="2">
    <name type="scientific">bioreactor metagenome</name>
    <dbReference type="NCBI Taxonomy" id="1076179"/>
    <lineage>
        <taxon>unclassified sequences</taxon>
        <taxon>metagenomes</taxon>
        <taxon>ecological metagenomes</taxon>
    </lineage>
</organism>
<evidence type="ECO:0000256" key="1">
    <source>
        <dbReference type="SAM" id="Phobius"/>
    </source>
</evidence>
<feature type="transmembrane region" description="Helical" evidence="1">
    <location>
        <begin position="152"/>
        <end position="177"/>
    </location>
</feature>
<gene>
    <name evidence="2" type="ORF">SDC9_23559</name>
</gene>
<protein>
    <submittedName>
        <fullName evidence="2">Uncharacterized protein</fullName>
    </submittedName>
</protein>
<accession>A0A644UFU4</accession>
<evidence type="ECO:0000313" key="2">
    <source>
        <dbReference type="EMBL" id="MPL77702.1"/>
    </source>
</evidence>
<feature type="transmembrane region" description="Helical" evidence="1">
    <location>
        <begin position="78"/>
        <end position="100"/>
    </location>
</feature>
<keyword evidence="1" id="KW-1133">Transmembrane helix</keyword>
<feature type="transmembrane region" description="Helical" evidence="1">
    <location>
        <begin position="121"/>
        <end position="146"/>
    </location>
</feature>
<feature type="transmembrane region" description="Helical" evidence="1">
    <location>
        <begin position="46"/>
        <end position="66"/>
    </location>
</feature>
<keyword evidence="1" id="KW-0812">Transmembrane</keyword>
<dbReference type="AlphaFoldDB" id="A0A644UFU4"/>
<name>A0A644UFU4_9ZZZZ</name>
<comment type="caution">
    <text evidence="2">The sequence shown here is derived from an EMBL/GenBank/DDBJ whole genome shotgun (WGS) entry which is preliminary data.</text>
</comment>